<gene>
    <name evidence="1" type="ORF">SAMN02745126_05960</name>
</gene>
<evidence type="ECO:0000313" key="1">
    <source>
        <dbReference type="EMBL" id="SKA37804.1"/>
    </source>
</evidence>
<keyword evidence="2" id="KW-1185">Reference proteome</keyword>
<name>A0A1T4TBF2_9HYPH</name>
<proteinExistence type="predicted"/>
<dbReference type="STRING" id="225324.SAMN02745126_05960"/>
<dbReference type="OrthoDB" id="8367547at2"/>
<protein>
    <submittedName>
        <fullName evidence="1">Uncharacterized protein</fullName>
    </submittedName>
</protein>
<dbReference type="RefSeq" id="WP_085937699.1">
    <property type="nucleotide sequence ID" value="NZ_FUWJ01000015.1"/>
</dbReference>
<organism evidence="1 2">
    <name type="scientific">Enhydrobacter aerosaccus</name>
    <dbReference type="NCBI Taxonomy" id="225324"/>
    <lineage>
        <taxon>Bacteria</taxon>
        <taxon>Pseudomonadati</taxon>
        <taxon>Pseudomonadota</taxon>
        <taxon>Alphaproteobacteria</taxon>
        <taxon>Hyphomicrobiales</taxon>
        <taxon>Enhydrobacter</taxon>
    </lineage>
</organism>
<dbReference type="AlphaFoldDB" id="A0A1T4TBF2"/>
<accession>A0A1T4TBF2</accession>
<evidence type="ECO:0000313" key="2">
    <source>
        <dbReference type="Proteomes" id="UP000190092"/>
    </source>
</evidence>
<dbReference type="EMBL" id="FUWJ01000015">
    <property type="protein sequence ID" value="SKA37804.1"/>
    <property type="molecule type" value="Genomic_DNA"/>
</dbReference>
<sequence length="171" mass="18547">MIFRHSYSDPFRRERPATRHGIDQVLAGNQAQIQANQASYMAQVARNNQQVAQWNAQRALQQGQVQQDLQRQKTAQAIGQQRAALASQGGDINSGSSVDLVGDTARSGEFSAQTIGNDAQARAYKYLLDANTAAGQASLYDTQASNVWSTYRNNLLADGIKSGASLLGKYV</sequence>
<reference evidence="2" key="1">
    <citation type="submission" date="2017-02" db="EMBL/GenBank/DDBJ databases">
        <authorList>
            <person name="Varghese N."/>
            <person name="Submissions S."/>
        </authorList>
    </citation>
    <scope>NUCLEOTIDE SEQUENCE [LARGE SCALE GENOMIC DNA]</scope>
    <source>
        <strain evidence="2">ATCC 27094</strain>
    </source>
</reference>
<dbReference type="Proteomes" id="UP000190092">
    <property type="component" value="Unassembled WGS sequence"/>
</dbReference>